<feature type="region of interest" description="Disordered" evidence="4">
    <location>
        <begin position="314"/>
        <end position="389"/>
    </location>
</feature>
<dbReference type="InterPro" id="IPR000504">
    <property type="entry name" value="RRM_dom"/>
</dbReference>
<gene>
    <name evidence="6" type="ORF">E6O75_ATG02981</name>
</gene>
<dbReference type="SMART" id="SM00360">
    <property type="entry name" value="RRM"/>
    <property type="match status" value="2"/>
</dbReference>
<dbReference type="EMBL" id="SNSC02000006">
    <property type="protein sequence ID" value="TID23345.1"/>
    <property type="molecule type" value="Genomic_DNA"/>
</dbReference>
<dbReference type="OrthoDB" id="431169at2759"/>
<keyword evidence="7" id="KW-1185">Reference proteome</keyword>
<comment type="caution">
    <text evidence="6">The sequence shown here is derived from an EMBL/GenBank/DDBJ whole genome shotgun (WGS) entry which is preliminary data.</text>
</comment>
<dbReference type="CDD" id="cd12245">
    <property type="entry name" value="RRM_scw1_like"/>
    <property type="match status" value="1"/>
</dbReference>
<evidence type="ECO:0000256" key="1">
    <source>
        <dbReference type="ARBA" id="ARBA00022553"/>
    </source>
</evidence>
<reference evidence="6 7" key="1">
    <citation type="submission" date="2019-04" db="EMBL/GenBank/DDBJ databases">
        <title>High contiguity whole genome sequence and gene annotation resource for two Venturia nashicola isolates.</title>
        <authorList>
            <person name="Prokchorchik M."/>
            <person name="Won K."/>
            <person name="Lee Y."/>
            <person name="Choi E.D."/>
            <person name="Segonzac C."/>
            <person name="Sohn K.H."/>
        </authorList>
    </citation>
    <scope>NUCLEOTIDE SEQUENCE [LARGE SCALE GENOMIC DNA]</scope>
    <source>
        <strain evidence="6 7">PRI2</strain>
    </source>
</reference>
<keyword evidence="2 3" id="KW-0694">RNA-binding</keyword>
<dbReference type="GO" id="GO:0003723">
    <property type="term" value="F:RNA binding"/>
    <property type="evidence" value="ECO:0007669"/>
    <property type="project" value="UniProtKB-UniRule"/>
</dbReference>
<evidence type="ECO:0000256" key="2">
    <source>
        <dbReference type="ARBA" id="ARBA00022884"/>
    </source>
</evidence>
<name>A0A4Z1P5G6_9PEZI</name>
<feature type="region of interest" description="Disordered" evidence="4">
    <location>
        <begin position="171"/>
        <end position="273"/>
    </location>
</feature>
<dbReference type="FunFam" id="3.30.70.330:FF:000089">
    <property type="entry name" value="RNA binding protein"/>
    <property type="match status" value="1"/>
</dbReference>
<dbReference type="Gene3D" id="3.30.70.330">
    <property type="match status" value="1"/>
</dbReference>
<dbReference type="InterPro" id="IPR012677">
    <property type="entry name" value="Nucleotide-bd_a/b_plait_sf"/>
</dbReference>
<feature type="compositionally biased region" description="Polar residues" evidence="4">
    <location>
        <begin position="234"/>
        <end position="260"/>
    </location>
</feature>
<dbReference type="PROSITE" id="PS50102">
    <property type="entry name" value="RRM"/>
    <property type="match status" value="1"/>
</dbReference>
<feature type="domain" description="RRM" evidence="5">
    <location>
        <begin position="383"/>
        <end position="460"/>
    </location>
</feature>
<dbReference type="Proteomes" id="UP000298493">
    <property type="component" value="Unassembled WGS sequence"/>
</dbReference>
<protein>
    <submittedName>
        <fullName evidence="6">Cell wall integrity protein scw1</fullName>
    </submittedName>
</protein>
<organism evidence="6 7">
    <name type="scientific">Venturia nashicola</name>
    <dbReference type="NCBI Taxonomy" id="86259"/>
    <lineage>
        <taxon>Eukaryota</taxon>
        <taxon>Fungi</taxon>
        <taxon>Dikarya</taxon>
        <taxon>Ascomycota</taxon>
        <taxon>Pezizomycotina</taxon>
        <taxon>Dothideomycetes</taxon>
        <taxon>Pleosporomycetidae</taxon>
        <taxon>Venturiales</taxon>
        <taxon>Venturiaceae</taxon>
        <taxon>Venturia</taxon>
    </lineage>
</organism>
<evidence type="ECO:0000256" key="3">
    <source>
        <dbReference type="PROSITE-ProRule" id="PRU00176"/>
    </source>
</evidence>
<feature type="compositionally biased region" description="Low complexity" evidence="4">
    <location>
        <begin position="181"/>
        <end position="210"/>
    </location>
</feature>
<evidence type="ECO:0000313" key="6">
    <source>
        <dbReference type="EMBL" id="TID23345.1"/>
    </source>
</evidence>
<dbReference type="Pfam" id="PF00076">
    <property type="entry name" value="RRM_1"/>
    <property type="match status" value="1"/>
</dbReference>
<proteinExistence type="predicted"/>
<dbReference type="PANTHER" id="PTHR10501">
    <property type="entry name" value="U1 SMALL NUCLEAR RIBONUCLEOPROTEIN A/U2 SMALL NUCLEAR RIBONUCLEOPROTEIN B"/>
    <property type="match status" value="1"/>
</dbReference>
<evidence type="ECO:0000256" key="4">
    <source>
        <dbReference type="SAM" id="MobiDB-lite"/>
    </source>
</evidence>
<evidence type="ECO:0000259" key="5">
    <source>
        <dbReference type="PROSITE" id="PS50102"/>
    </source>
</evidence>
<dbReference type="SUPFAM" id="SSF54928">
    <property type="entry name" value="RNA-binding domain, RBD"/>
    <property type="match status" value="2"/>
</dbReference>
<dbReference type="STRING" id="86259.A0A4Z1P5G6"/>
<dbReference type="InterPro" id="IPR035979">
    <property type="entry name" value="RBD_domain_sf"/>
</dbReference>
<dbReference type="AlphaFoldDB" id="A0A4Z1P5G6"/>
<sequence>MAVGPASTSATVSRLFTSASFSSTTGSPPHIAFRQLGMSADVLPGTNSMSSHSYSLSPIGERKAMDHTSLLTLSKLESTVSNPEMDLPAIVMRKLPRNTSLDMLHTMLLFAVDMVDVNFVESDAEDAGYSSAVARFRSAAGAHEARDKLDGKTISNDANLMVELYQTGLGYPGGRRNTVDGGSLRQNSSSASSAGSSGGQPSQNQGRQSSRFNGTFQKMSPPNSSLGGDKFPSPESNASIQSLFSPQSPLANSTLSSKSIINDDPGDETGQLLNDPVAFAKNGETSQSPFARRQTNPNIPVSRFAGLSLLSTTNSSSAITSPQSGFMSPRSSVTTLQSPPNPSFSPNNMSTLPGLGNGNNYSGSPHYQRHPPPNPADQNPPCNTLYVGNLPVDTSEDELKAMFSKQRGYKRLCFRTKQNGPMCFVEFEDTSFATKALNELYGHPLHNSVKGGIRLSFSKNPLGVRSGQQNSSGIQSPMNTHPGMQGINASVGAPPGFATATGPPPGLTAPPGLAPSHPQALGPNHMGLNGGPPLINHAANFGMYNSGGFGMGANGYGSPLRQPMATTMAGGNFQGMGGEYAAYMGR</sequence>
<feature type="compositionally biased region" description="Polar residues" evidence="4">
    <location>
        <begin position="322"/>
        <end position="337"/>
    </location>
</feature>
<feature type="compositionally biased region" description="Polar residues" evidence="4">
    <location>
        <begin position="211"/>
        <end position="226"/>
    </location>
</feature>
<accession>A0A4Z1P5G6</accession>
<evidence type="ECO:0000313" key="7">
    <source>
        <dbReference type="Proteomes" id="UP000298493"/>
    </source>
</evidence>
<keyword evidence="1" id="KW-0597">Phosphoprotein</keyword>